<dbReference type="AlphaFoldDB" id="A0A0J6YDJ6"/>
<name>A0A0J6YDJ6_COCIT</name>
<evidence type="ECO:0000256" key="1">
    <source>
        <dbReference type="SAM" id="MobiDB-lite"/>
    </source>
</evidence>
<accession>A0A0J6YDJ6</accession>
<evidence type="ECO:0000313" key="2">
    <source>
        <dbReference type="EMBL" id="KMP04983.1"/>
    </source>
</evidence>
<proteinExistence type="predicted"/>
<reference evidence="3" key="1">
    <citation type="journal article" date="2010" name="Genome Res.">
        <title>Population genomic sequencing of Coccidioides fungi reveals recent hybridization and transposon control.</title>
        <authorList>
            <person name="Neafsey D.E."/>
            <person name="Barker B.M."/>
            <person name="Sharpton T.J."/>
            <person name="Stajich J.E."/>
            <person name="Park D.J."/>
            <person name="Whiston E."/>
            <person name="Hung C.-Y."/>
            <person name="McMahan C."/>
            <person name="White J."/>
            <person name="Sykes S."/>
            <person name="Heiman D."/>
            <person name="Young S."/>
            <person name="Zeng Q."/>
            <person name="Abouelleil A."/>
            <person name="Aftuck L."/>
            <person name="Bessette D."/>
            <person name="Brown A."/>
            <person name="FitzGerald M."/>
            <person name="Lui A."/>
            <person name="Macdonald J.P."/>
            <person name="Priest M."/>
            <person name="Orbach M.J."/>
            <person name="Galgiani J.N."/>
            <person name="Kirkland T.N."/>
            <person name="Cole G.T."/>
            <person name="Birren B.W."/>
            <person name="Henn M.R."/>
            <person name="Taylor J.W."/>
            <person name="Rounsley S.D."/>
        </authorList>
    </citation>
    <scope>NUCLEOTIDE SEQUENCE [LARGE SCALE GENOMIC DNA]</scope>
    <source>
        <strain evidence="3">RMSCC 2394</strain>
    </source>
</reference>
<feature type="compositionally biased region" description="Basic and acidic residues" evidence="1">
    <location>
        <begin position="13"/>
        <end position="49"/>
    </location>
</feature>
<protein>
    <submittedName>
        <fullName evidence="2">Uncharacterized protein</fullName>
    </submittedName>
</protein>
<feature type="compositionally biased region" description="Gly residues" evidence="1">
    <location>
        <begin position="93"/>
        <end position="110"/>
    </location>
</feature>
<organism evidence="2 3">
    <name type="scientific">Coccidioides immitis RMSCC 2394</name>
    <dbReference type="NCBI Taxonomy" id="404692"/>
    <lineage>
        <taxon>Eukaryota</taxon>
        <taxon>Fungi</taxon>
        <taxon>Dikarya</taxon>
        <taxon>Ascomycota</taxon>
        <taxon>Pezizomycotina</taxon>
        <taxon>Eurotiomycetes</taxon>
        <taxon>Eurotiomycetidae</taxon>
        <taxon>Onygenales</taxon>
        <taxon>Onygenaceae</taxon>
        <taxon>Coccidioides</taxon>
    </lineage>
</organism>
<sequence>MKFARVSLGEKTSGAHRDRTMTEKKEGNEDEQRQRGPEKETAERGERNRNSGAARQGPASIVRPPSSKMIRGQKTNQSKSQLLWGRWRRWWRSGGGGGTDGGGGGRSRAM</sequence>
<gene>
    <name evidence="2" type="ORF">CIRG_04664</name>
</gene>
<dbReference type="Proteomes" id="UP000054565">
    <property type="component" value="Unassembled WGS sequence"/>
</dbReference>
<dbReference type="EMBL" id="DS028095">
    <property type="protein sequence ID" value="KMP04983.1"/>
    <property type="molecule type" value="Genomic_DNA"/>
</dbReference>
<feature type="region of interest" description="Disordered" evidence="1">
    <location>
        <begin position="1"/>
        <end position="110"/>
    </location>
</feature>
<evidence type="ECO:0000313" key="3">
    <source>
        <dbReference type="Proteomes" id="UP000054565"/>
    </source>
</evidence>